<dbReference type="AlphaFoldDB" id="A0A1R2CQT0"/>
<organism evidence="1 2">
    <name type="scientific">Stentor coeruleus</name>
    <dbReference type="NCBI Taxonomy" id="5963"/>
    <lineage>
        <taxon>Eukaryota</taxon>
        <taxon>Sar</taxon>
        <taxon>Alveolata</taxon>
        <taxon>Ciliophora</taxon>
        <taxon>Postciliodesmatophora</taxon>
        <taxon>Heterotrichea</taxon>
        <taxon>Heterotrichida</taxon>
        <taxon>Stentoridae</taxon>
        <taxon>Stentor</taxon>
    </lineage>
</organism>
<dbReference type="EMBL" id="MPUH01000083">
    <property type="protein sequence ID" value="OMJ91345.1"/>
    <property type="molecule type" value="Genomic_DNA"/>
</dbReference>
<name>A0A1R2CQT0_9CILI</name>
<proteinExistence type="predicted"/>
<reference evidence="1 2" key="1">
    <citation type="submission" date="2016-11" db="EMBL/GenBank/DDBJ databases">
        <title>The macronuclear genome of Stentor coeruleus: a giant cell with tiny introns.</title>
        <authorList>
            <person name="Slabodnick M."/>
            <person name="Ruby J.G."/>
            <person name="Reiff S.B."/>
            <person name="Swart E.C."/>
            <person name="Gosai S."/>
            <person name="Prabakaran S."/>
            <person name="Witkowska E."/>
            <person name="Larue G.E."/>
            <person name="Fisher S."/>
            <person name="Freeman R.M."/>
            <person name="Gunawardena J."/>
            <person name="Chu W."/>
            <person name="Stover N.A."/>
            <person name="Gregory B.D."/>
            <person name="Nowacki M."/>
            <person name="Derisi J."/>
            <person name="Roy S.W."/>
            <person name="Marshall W.F."/>
            <person name="Sood P."/>
        </authorList>
    </citation>
    <scope>NUCLEOTIDE SEQUENCE [LARGE SCALE GENOMIC DNA]</scope>
    <source>
        <strain evidence="1">WM001</strain>
    </source>
</reference>
<sequence length="615" mass="72279">MVIVIDADKGRVLQEKLNTDSISSIISQAAKSMMIEENKIFIISSEGYYCEDSALVSHYITGEDQFLVVLRKDKVNLEFPIVKADWNTFNNFPRVEIISEPFSFPSEYSTLYSEIMLTYERLLFSLSKSMVNTYAQYRTSLEYISESSLVLRNRLKSSQAILNTCSLYLNSVKTIFSSIEHRLYDLNSYLGQKKDNFLSNVNSLISLWNLSQTQAENLIAFPSALAAKYEILRTKLRTCQRKFNEIEKEKDRELDSLSKLEFGIENALSQANPRLLHDHEGLFMENFRVCRVYSRYSNHLAMIQIPNLDSHELRNIEQRLEKEREKQITYFSNNDASMKRILQDCEIFEKTINERIVAMNRFYKNYVNFSHKCSFKVKAVFKHKLDKYLMVLKKLEENSKILEVHSIVFDPQKALEQDVNSLGRLKSEKFFEIIQKFLAEEAESQKKFLDTYGKIIPMRAVKSIYNYPIKVCKHTNDLLKRSYDSNLKTELMQAPEVSKDQIHKFYKKLIKTQQESFACSMNNLNTEISILNKSIESTDTEIKEISEQKEHLLKIILNFDDELSIMKNGHKEVEERSKNLRLFDLEYKKRLENILTNVKEKNKKLNEEIRKREIF</sequence>
<keyword evidence="2" id="KW-1185">Reference proteome</keyword>
<gene>
    <name evidence="1" type="ORF">SteCoe_6140</name>
</gene>
<comment type="caution">
    <text evidence="1">The sequence shown here is derived from an EMBL/GenBank/DDBJ whole genome shotgun (WGS) entry which is preliminary data.</text>
</comment>
<accession>A0A1R2CQT0</accession>
<dbReference type="Proteomes" id="UP000187209">
    <property type="component" value="Unassembled WGS sequence"/>
</dbReference>
<protein>
    <submittedName>
        <fullName evidence="1">Uncharacterized protein</fullName>
    </submittedName>
</protein>
<evidence type="ECO:0000313" key="1">
    <source>
        <dbReference type="EMBL" id="OMJ91345.1"/>
    </source>
</evidence>
<evidence type="ECO:0000313" key="2">
    <source>
        <dbReference type="Proteomes" id="UP000187209"/>
    </source>
</evidence>